<evidence type="ECO:0000313" key="3">
    <source>
        <dbReference type="EMBL" id="SBN37664.1"/>
    </source>
</evidence>
<feature type="compositionally biased region" description="Low complexity" evidence="1">
    <location>
        <begin position="97"/>
        <end position="113"/>
    </location>
</feature>
<dbReference type="EMBL" id="LT576035">
    <property type="protein sequence ID" value="SBN37664.1"/>
    <property type="molecule type" value="Genomic_DNA"/>
</dbReference>
<feature type="region of interest" description="Disordered" evidence="1">
    <location>
        <begin position="97"/>
        <end position="143"/>
    </location>
</feature>
<sequence>MSWLAFGALVVATVVLLLVPGGIVNRCARLPWGASLALAPAVSAAIIAASAVLANKVGVGWNLLPPAVLTVVCAIGCWAVRWIAHRVVDSRHAPSTAALSSTAPSDTAPSTATQPGTTSRAARIGPGNNGDGTDDDARAVPQRAAGRRSAPAWAWWLAGAVLGAVLTGWHMIAILGRPDNFSQTYDNVFHLNAIRWILDNSNGSSLAITMTSGDGPAAFYPLAWHDIASLALKAAHSGDVAAGNNAMVLVVPALVWVLGCFYLLHALGRVNRPGLIAAGLLVSAFPSFPYFLASWGVLYPNMFGMSLIPATIALSYQALGLGAHRLPLRTALPIGVLAIFGMAISHPNTIALYCVILIPLMATWLIRILRTPREQRLPWQRLAAIALFVVFAVVVVVVWKYIRPPEAAAFWGPSMGKKRALWQALTLTPRSAVITILPAAVIVVLGALIVLITRRHLWLLVAHGLVMFLWVVVAAFPISSFRSMLVAIWYNDASRLAAALPLTAFPLAAIACNAIAEWIARLAHRQWPGARAEAITSWVLTAVMVAVLFPVTQLSAPLRQAVRDGSDSYRVTLNANVVDTDEYALLKRLPGLVPAGERVATVPYNGSSMAYALENVLTTTTHILYSPSTDVAEINANLRNAESQPQVCSALRNLNVHYALDFGTFEVNNSSYAVGNPGFADLSQAPGFVPIASSGHAVLYRIDACG</sequence>
<keyword evidence="2" id="KW-1133">Transmembrane helix</keyword>
<feature type="transmembrane region" description="Helical" evidence="2">
    <location>
        <begin position="432"/>
        <end position="452"/>
    </location>
</feature>
<keyword evidence="2" id="KW-0472">Membrane</keyword>
<reference evidence="3" key="1">
    <citation type="submission" date="2016-05" db="EMBL/GenBank/DDBJ databases">
        <authorList>
            <person name="Lavstsen T."/>
            <person name="Jespersen J.S."/>
        </authorList>
    </citation>
    <scope>NUCLEOTIDE SEQUENCE</scope>
    <source>
        <strain evidence="3">PFRJS10</strain>
    </source>
</reference>
<name>A0A2C7ARV6_9ACTN</name>
<feature type="transmembrane region" description="Helical" evidence="2">
    <location>
        <begin position="246"/>
        <end position="267"/>
    </location>
</feature>
<keyword evidence="2" id="KW-0812">Transmembrane</keyword>
<feature type="transmembrane region" description="Helical" evidence="2">
    <location>
        <begin position="350"/>
        <end position="370"/>
    </location>
</feature>
<feature type="transmembrane region" description="Helical" evidence="2">
    <location>
        <begin position="298"/>
        <end position="319"/>
    </location>
</feature>
<gene>
    <name evidence="3" type="ORF">PFR_JS10_21</name>
</gene>
<feature type="transmembrane region" description="Helical" evidence="2">
    <location>
        <begin position="66"/>
        <end position="84"/>
    </location>
</feature>
<feature type="transmembrane region" description="Helical" evidence="2">
    <location>
        <begin position="326"/>
        <end position="344"/>
    </location>
</feature>
<feature type="transmembrane region" description="Helical" evidence="2">
    <location>
        <begin position="6"/>
        <end position="24"/>
    </location>
</feature>
<protein>
    <submittedName>
        <fullName evidence="3">Conserved domain protein</fullName>
    </submittedName>
</protein>
<evidence type="ECO:0000256" key="1">
    <source>
        <dbReference type="SAM" id="MobiDB-lite"/>
    </source>
</evidence>
<feature type="transmembrane region" description="Helical" evidence="2">
    <location>
        <begin position="498"/>
        <end position="520"/>
    </location>
</feature>
<feature type="transmembrane region" description="Helical" evidence="2">
    <location>
        <begin position="457"/>
        <end position="478"/>
    </location>
</feature>
<proteinExistence type="predicted"/>
<feature type="transmembrane region" description="Helical" evidence="2">
    <location>
        <begin position="382"/>
        <end position="402"/>
    </location>
</feature>
<organism evidence="3">
    <name type="scientific">Propionibacterium freudenreichii</name>
    <dbReference type="NCBI Taxonomy" id="1744"/>
    <lineage>
        <taxon>Bacteria</taxon>
        <taxon>Bacillati</taxon>
        <taxon>Actinomycetota</taxon>
        <taxon>Actinomycetes</taxon>
        <taxon>Propionibacteriales</taxon>
        <taxon>Propionibacteriaceae</taxon>
        <taxon>Propionibacterium</taxon>
    </lineage>
</organism>
<evidence type="ECO:0000256" key="2">
    <source>
        <dbReference type="SAM" id="Phobius"/>
    </source>
</evidence>
<accession>A0A2C7ARV6</accession>
<feature type="transmembrane region" description="Helical" evidence="2">
    <location>
        <begin position="274"/>
        <end position="292"/>
    </location>
</feature>
<feature type="transmembrane region" description="Helical" evidence="2">
    <location>
        <begin position="532"/>
        <end position="551"/>
    </location>
</feature>
<dbReference type="InterPro" id="IPR046671">
    <property type="entry name" value="DUF6541"/>
</dbReference>
<dbReference type="AlphaFoldDB" id="A0A2C7ARV6"/>
<feature type="transmembrane region" description="Helical" evidence="2">
    <location>
        <begin position="153"/>
        <end position="175"/>
    </location>
</feature>
<dbReference type="Pfam" id="PF20176">
    <property type="entry name" value="DUF6541"/>
    <property type="match status" value="1"/>
</dbReference>
<feature type="transmembrane region" description="Helical" evidence="2">
    <location>
        <begin position="36"/>
        <end position="54"/>
    </location>
</feature>